<dbReference type="RefSeq" id="WP_048706252.1">
    <property type="nucleotide sequence ID" value="NZ_CP012034.1"/>
</dbReference>
<sequence>MEINGEYIHWNRRKGHTNDAYSQRIEQAISKLMDNTFFVKRYYYKQSHTTDSIYCYLYLQYFDNPVVIALRNHFAKETASNYIDVFVAKEFDTYDLRFTVIKKLVHYYNTGLSNMEESHTKEVDDYDFAKVPNSKNFRFINDQAHHGLRKKKIINRTRQQKLDSEVNKARKRANAKINQQRQIRQSKILFDEYLNKVSPIIKFDIASYSVVENVIVNRFFQEKKAVFTINCKLIGSIEVVVCMRNSGTDGDVKLVKISYLDEIRIRCLKSFAHKFNRNMDLNKNICDEEKVFLHKPKLILLTPINEVLSQIG</sequence>
<dbReference type="EMBL" id="CP012034">
    <property type="protein sequence ID" value="AKP68314.1"/>
    <property type="molecule type" value="Genomic_DNA"/>
</dbReference>
<dbReference type="KEGG" id="lgn:ABM34_12705"/>
<keyword evidence="2" id="KW-1185">Reference proteome</keyword>
<accession>A0A0H4QIQ5</accession>
<name>A0A0H4QIQ5_9LACO</name>
<dbReference type="AlphaFoldDB" id="A0A0H4QIQ5"/>
<organism evidence="1 2">
    <name type="scientific">Companilactobacillus ginsenosidimutans</name>
    <dbReference type="NCBI Taxonomy" id="1007676"/>
    <lineage>
        <taxon>Bacteria</taxon>
        <taxon>Bacillati</taxon>
        <taxon>Bacillota</taxon>
        <taxon>Bacilli</taxon>
        <taxon>Lactobacillales</taxon>
        <taxon>Lactobacillaceae</taxon>
        <taxon>Companilactobacillus</taxon>
    </lineage>
</organism>
<gene>
    <name evidence="1" type="ORF">ABM34_12705</name>
</gene>
<protein>
    <submittedName>
        <fullName evidence="1">Uncharacterized protein</fullName>
    </submittedName>
</protein>
<dbReference type="Proteomes" id="UP000036106">
    <property type="component" value="Chromosome"/>
</dbReference>
<dbReference type="PATRIC" id="fig|1007676.4.peg.2572"/>
<evidence type="ECO:0000313" key="2">
    <source>
        <dbReference type="Proteomes" id="UP000036106"/>
    </source>
</evidence>
<proteinExistence type="predicted"/>
<reference evidence="2" key="1">
    <citation type="submission" date="2015-07" db="EMBL/GenBank/DDBJ databases">
        <title>Lactobacillus ginsenosidimutans/EMML 3141/ whole genome sequencing.</title>
        <authorList>
            <person name="Kim M.K."/>
            <person name="Im W.-T."/>
            <person name="Srinivasan S."/>
            <person name="Lee J.-J."/>
        </authorList>
    </citation>
    <scope>NUCLEOTIDE SEQUENCE [LARGE SCALE GENOMIC DNA]</scope>
    <source>
        <strain evidence="2">EMML 3041</strain>
    </source>
</reference>
<evidence type="ECO:0000313" key="1">
    <source>
        <dbReference type="EMBL" id="AKP68314.1"/>
    </source>
</evidence>